<feature type="compositionally biased region" description="Polar residues" evidence="1">
    <location>
        <begin position="629"/>
        <end position="653"/>
    </location>
</feature>
<name>A0ABT1MAL5_9MYCO</name>
<gene>
    <name evidence="3" type="ORF">NM203_24900</name>
</gene>
<evidence type="ECO:0000313" key="3">
    <source>
        <dbReference type="EMBL" id="MCP9275432.1"/>
    </source>
</evidence>
<evidence type="ECO:0000313" key="4">
    <source>
        <dbReference type="Proteomes" id="UP001651690"/>
    </source>
</evidence>
<dbReference type="Proteomes" id="UP001651690">
    <property type="component" value="Unassembled WGS sequence"/>
</dbReference>
<accession>A0ABT1MAL5</accession>
<sequence>MDVVLGVAVTGPVARLAMVGSPADGGQVHDQYEFAVSPYGTTELVDTVVGTVRDVASAGHRVVATRLCVPNPEQAEELVQTLMRFGVDDVDVVSEAEAATALVRSTDGPGSALLFVDSEAATVTVIGPDVDATTLIDSAPVAGAGVTAACMTVLDRLRNRPGAPNRVTLVGIGDTSATVAYDIGGRSAMPVQVPDDPSFAIARGAAKTARPLTELPADTALAPAPGGAPLTAATPTTPDLYVPPAPTPDAGVTALAGVIEPQLAYSQVPDVDPLNLGGEQYGDADFGDALTQMPMEPLSDFIPEDDDETDYAAAPPVRPRALLLGSGIAGVVFVAFAATAVTVAISVRPTAVTSAPPAPLVKADTVPGKYLPPVPHEPDPVALPRVDLPAPPGAAPPVIVPIASRPSSGVARSGGGTAGSGGSAPTNRGGGAPPPARPGTPGPVGPPNGGAVVPPVALGSIFAGVGAIIESVGRTAAQLELIRLRNEQIAEEQAKQEAEEKAKQEEEQKKNGLVDETDNSGSSSVTSSSPSTPGTSTSTAETSTSESSTSETSTSTSPTSSTGSSTTESSTTESSSTGSSTTESSSTESSTTGSSTTPSVSESPTPAERSASESSPTVPSTPSSKPTTAITQAPTTNVPSATPQAPVTTQAPVITQAPVEPSPAYTAPPEPVVTAPPEPAYTAPPEPEPTYEAPAETAVTTTFADSGFE</sequence>
<feature type="compositionally biased region" description="Basic and acidic residues" evidence="1">
    <location>
        <begin position="492"/>
        <end position="513"/>
    </location>
</feature>
<protein>
    <recommendedName>
        <fullName evidence="2">DUF7159 domain-containing protein</fullName>
    </recommendedName>
</protein>
<evidence type="ECO:0000259" key="2">
    <source>
        <dbReference type="Pfam" id="PF23717"/>
    </source>
</evidence>
<dbReference type="RefSeq" id="WP_255063277.1">
    <property type="nucleotide sequence ID" value="NZ_JANDBD010000011.1"/>
</dbReference>
<dbReference type="Pfam" id="PF23717">
    <property type="entry name" value="DUF7159"/>
    <property type="match status" value="1"/>
</dbReference>
<feature type="compositionally biased region" description="Low complexity" evidence="1">
    <location>
        <begin position="520"/>
        <end position="628"/>
    </location>
</feature>
<keyword evidence="4" id="KW-1185">Reference proteome</keyword>
<dbReference type="InterPro" id="IPR055583">
    <property type="entry name" value="DUF7159"/>
</dbReference>
<feature type="compositionally biased region" description="Pro residues" evidence="1">
    <location>
        <begin position="432"/>
        <end position="446"/>
    </location>
</feature>
<organism evidence="3 4">
    <name type="scientific">Mycolicibacterium arenosum</name>
    <dbReference type="NCBI Taxonomy" id="2952157"/>
    <lineage>
        <taxon>Bacteria</taxon>
        <taxon>Bacillati</taxon>
        <taxon>Actinomycetota</taxon>
        <taxon>Actinomycetes</taxon>
        <taxon>Mycobacteriales</taxon>
        <taxon>Mycobacteriaceae</taxon>
        <taxon>Mycolicibacterium</taxon>
    </lineage>
</organism>
<feature type="region of interest" description="Disordered" evidence="1">
    <location>
        <begin position="397"/>
        <end position="448"/>
    </location>
</feature>
<dbReference type="EMBL" id="JANDBD010000011">
    <property type="protein sequence ID" value="MCP9275432.1"/>
    <property type="molecule type" value="Genomic_DNA"/>
</dbReference>
<feature type="compositionally biased region" description="Pro residues" evidence="1">
    <location>
        <begin position="666"/>
        <end position="688"/>
    </location>
</feature>
<feature type="region of interest" description="Disordered" evidence="1">
    <location>
        <begin position="492"/>
        <end position="693"/>
    </location>
</feature>
<evidence type="ECO:0000256" key="1">
    <source>
        <dbReference type="SAM" id="MobiDB-lite"/>
    </source>
</evidence>
<feature type="domain" description="DUF7159" evidence="2">
    <location>
        <begin position="2"/>
        <end position="207"/>
    </location>
</feature>
<comment type="caution">
    <text evidence="3">The sequence shown here is derived from an EMBL/GenBank/DDBJ whole genome shotgun (WGS) entry which is preliminary data.</text>
</comment>
<feature type="compositionally biased region" description="Low complexity" evidence="1">
    <location>
        <begin position="400"/>
        <end position="411"/>
    </location>
</feature>
<reference evidence="3 4" key="1">
    <citation type="submission" date="2022-06" db="EMBL/GenBank/DDBJ databases">
        <title>Mycolicibacterium sp. CAU 1645 isolated from seawater.</title>
        <authorList>
            <person name="Kim W."/>
        </authorList>
    </citation>
    <scope>NUCLEOTIDE SEQUENCE [LARGE SCALE GENOMIC DNA]</scope>
    <source>
        <strain evidence="3 4">CAU 1645</strain>
    </source>
</reference>
<feature type="compositionally biased region" description="Gly residues" evidence="1">
    <location>
        <begin position="412"/>
        <end position="422"/>
    </location>
</feature>
<proteinExistence type="predicted"/>